<dbReference type="Pfam" id="PF02470">
    <property type="entry name" value="MlaD"/>
    <property type="match status" value="1"/>
</dbReference>
<accession>Q01T55</accession>
<dbReference type="HOGENOM" id="CLU_054524_0_1_0"/>
<dbReference type="eggNOG" id="COG1463">
    <property type="taxonomic scope" value="Bacteria"/>
</dbReference>
<dbReference type="STRING" id="234267.Acid_6239"/>
<dbReference type="InterPro" id="IPR003399">
    <property type="entry name" value="Mce/MlaD"/>
</dbReference>
<gene>
    <name evidence="2" type="ordered locus">Acid_6239</name>
</gene>
<dbReference type="InterPro" id="IPR052336">
    <property type="entry name" value="MlaD_Phospholipid_Transporter"/>
</dbReference>
<dbReference type="OrthoDB" id="9798731at2"/>
<reference evidence="2" key="1">
    <citation type="submission" date="2006-10" db="EMBL/GenBank/DDBJ databases">
        <title>Complete sequence of Solibacter usitatus Ellin6076.</title>
        <authorList>
            <consortium name="US DOE Joint Genome Institute"/>
            <person name="Copeland A."/>
            <person name="Lucas S."/>
            <person name="Lapidus A."/>
            <person name="Barry K."/>
            <person name="Detter J.C."/>
            <person name="Glavina del Rio T."/>
            <person name="Hammon N."/>
            <person name="Israni S."/>
            <person name="Dalin E."/>
            <person name="Tice H."/>
            <person name="Pitluck S."/>
            <person name="Thompson L.S."/>
            <person name="Brettin T."/>
            <person name="Bruce D."/>
            <person name="Han C."/>
            <person name="Tapia R."/>
            <person name="Gilna P."/>
            <person name="Schmutz J."/>
            <person name="Larimer F."/>
            <person name="Land M."/>
            <person name="Hauser L."/>
            <person name="Kyrpides N."/>
            <person name="Mikhailova N."/>
            <person name="Janssen P.H."/>
            <person name="Kuske C.R."/>
            <person name="Richardson P."/>
        </authorList>
    </citation>
    <scope>NUCLEOTIDE SEQUENCE</scope>
    <source>
        <strain evidence="2">Ellin6076</strain>
    </source>
</reference>
<dbReference type="EMBL" id="CP000473">
    <property type="protein sequence ID" value="ABJ87165.1"/>
    <property type="molecule type" value="Genomic_DNA"/>
</dbReference>
<protein>
    <submittedName>
        <fullName evidence="2">Mammalian cell entry related domain protein</fullName>
    </submittedName>
</protein>
<name>Q01T55_SOLUE</name>
<dbReference type="KEGG" id="sus:Acid_6239"/>
<dbReference type="AlphaFoldDB" id="Q01T55"/>
<evidence type="ECO:0000313" key="2">
    <source>
        <dbReference type="EMBL" id="ABJ87165.1"/>
    </source>
</evidence>
<organism evidence="2">
    <name type="scientific">Solibacter usitatus (strain Ellin6076)</name>
    <dbReference type="NCBI Taxonomy" id="234267"/>
    <lineage>
        <taxon>Bacteria</taxon>
        <taxon>Pseudomonadati</taxon>
        <taxon>Acidobacteriota</taxon>
        <taxon>Terriglobia</taxon>
        <taxon>Bryobacterales</taxon>
        <taxon>Solibacteraceae</taxon>
        <taxon>Candidatus Solibacter</taxon>
    </lineage>
</organism>
<evidence type="ECO:0000259" key="1">
    <source>
        <dbReference type="Pfam" id="PF02470"/>
    </source>
</evidence>
<proteinExistence type="predicted"/>
<feature type="domain" description="Mce/MlaD" evidence="1">
    <location>
        <begin position="41"/>
        <end position="116"/>
    </location>
</feature>
<dbReference type="InParanoid" id="Q01T55"/>
<dbReference type="PANTHER" id="PTHR33371:SF4">
    <property type="entry name" value="INTERMEMBRANE PHOSPHOLIPID TRANSPORT SYSTEM BINDING PROTEIN MLAD"/>
    <property type="match status" value="1"/>
</dbReference>
<dbReference type="PANTHER" id="PTHR33371">
    <property type="entry name" value="INTERMEMBRANE PHOSPHOLIPID TRANSPORT SYSTEM BINDING PROTEIN MLAD-RELATED"/>
    <property type="match status" value="1"/>
</dbReference>
<sequence length="338" mass="36521" precursor="true">MQPWKRRLLVVGIFLAVIGGAAFVFLRTTGFAPGYAGLRTFTDDASGLMDGTQVRLNGIPIGYLETQKLTNSRDPMRKVELDLKVKTAYLARIPSDSVVGLQSDNLLGDLYIAIHRGQSPQPIQANAELRTTQAQDIGKLMARMSQELDRLQSIAERADKLLSGASAGHGSAGKIANDKNLQAAAGISAQIDAILAEAQHGHGSIAKLLYEDPLSVQLQSPMKRFDDIMAAANNRTTQAKGLTTELNLLTRDFATLQAELSSGKGSFGKVNALQQRFDALAVKWDGMMSRITSGQGTLGQFMVNPQLNEALAGATRELQELAKGLKTNPKKFVKLKIF</sequence>